<dbReference type="EMBL" id="CAFBMJ010000057">
    <property type="protein sequence ID" value="CAB4904512.1"/>
    <property type="molecule type" value="Genomic_DNA"/>
</dbReference>
<accession>A0A6J7G7Y2</accession>
<evidence type="ECO:0000256" key="3">
    <source>
        <dbReference type="ARBA" id="ARBA00023211"/>
    </source>
</evidence>
<dbReference type="GO" id="GO:0046872">
    <property type="term" value="F:metal ion binding"/>
    <property type="evidence" value="ECO:0007669"/>
    <property type="project" value="UniProtKB-KW"/>
</dbReference>
<keyword evidence="5" id="KW-0326">Glycosidase</keyword>
<dbReference type="HAMAP" id="MF_01876">
    <property type="entry name" value="PsiMP_glycosidase"/>
    <property type="match status" value="1"/>
</dbReference>
<evidence type="ECO:0000256" key="4">
    <source>
        <dbReference type="ARBA" id="ARBA00023239"/>
    </source>
</evidence>
<gene>
    <name evidence="6" type="ORF">UFOPK3573_00837</name>
</gene>
<keyword evidence="1" id="KW-0479">Metal-binding</keyword>
<protein>
    <submittedName>
        <fullName evidence="6">Unannotated protein</fullName>
    </submittedName>
</protein>
<keyword evidence="2" id="KW-0378">Hydrolase</keyword>
<keyword evidence="4" id="KW-0456">Lyase</keyword>
<evidence type="ECO:0000256" key="2">
    <source>
        <dbReference type="ARBA" id="ARBA00022801"/>
    </source>
</evidence>
<dbReference type="InterPro" id="IPR022830">
    <property type="entry name" value="Indigdn_synthA-like"/>
</dbReference>
<dbReference type="GO" id="GO:0005737">
    <property type="term" value="C:cytoplasm"/>
    <property type="evidence" value="ECO:0007669"/>
    <property type="project" value="TreeGrafter"/>
</dbReference>
<dbReference type="InterPro" id="IPR007342">
    <property type="entry name" value="PsuG"/>
</dbReference>
<name>A0A6J7G7Y2_9ZZZZ</name>
<evidence type="ECO:0000256" key="5">
    <source>
        <dbReference type="ARBA" id="ARBA00023295"/>
    </source>
</evidence>
<dbReference type="GO" id="GO:0004730">
    <property type="term" value="F:pseudouridylate synthase activity"/>
    <property type="evidence" value="ECO:0007669"/>
    <property type="project" value="InterPro"/>
</dbReference>
<dbReference type="Pfam" id="PF04227">
    <property type="entry name" value="Indigoidine_A"/>
    <property type="match status" value="1"/>
</dbReference>
<dbReference type="SUPFAM" id="SSF110581">
    <property type="entry name" value="Indigoidine synthase A-like"/>
    <property type="match status" value="1"/>
</dbReference>
<sequence>MTRSTTASNSSIIRVSDEVRDALASNRAVVALESTIFSHLGLPSPANAQALTNCIAAIREAGAVPAITAVIDGVARVGINKSEHERILGPAKKVGEREIALAIAQRWSVGATTVSASLLLASRAGIGVFATGGIGGVHRDSHLHGDISADLGALAAHPVVTVCAGAKSFLDLPRTLEYLETLGVPVVGVGCNDFPAFTVHSSGLPIPARVENVEELCAYTQAHLALGRTSGILACVPVPLADSLDKNMIDTVIETALKATADAGIVGPGVTPHVLGAIAAATGGASVVANLSLARNNASVAAQLAVALTR</sequence>
<dbReference type="PANTHER" id="PTHR42909:SF1">
    <property type="entry name" value="CARBOHYDRATE KINASE PFKB DOMAIN-CONTAINING PROTEIN"/>
    <property type="match status" value="1"/>
</dbReference>
<dbReference type="Gene3D" id="3.40.1790.10">
    <property type="entry name" value="Indigoidine synthase domain"/>
    <property type="match status" value="1"/>
</dbReference>
<proteinExistence type="inferred from homology"/>
<dbReference type="GO" id="GO:0016798">
    <property type="term" value="F:hydrolase activity, acting on glycosyl bonds"/>
    <property type="evidence" value="ECO:0007669"/>
    <property type="project" value="UniProtKB-KW"/>
</dbReference>
<organism evidence="6">
    <name type="scientific">freshwater metagenome</name>
    <dbReference type="NCBI Taxonomy" id="449393"/>
    <lineage>
        <taxon>unclassified sequences</taxon>
        <taxon>metagenomes</taxon>
        <taxon>ecological metagenomes</taxon>
    </lineage>
</organism>
<dbReference type="PANTHER" id="PTHR42909">
    <property type="entry name" value="ZGC:136858"/>
    <property type="match status" value="1"/>
</dbReference>
<evidence type="ECO:0000313" key="6">
    <source>
        <dbReference type="EMBL" id="CAB4904512.1"/>
    </source>
</evidence>
<dbReference type="AlphaFoldDB" id="A0A6J7G7Y2"/>
<reference evidence="6" key="1">
    <citation type="submission" date="2020-05" db="EMBL/GenBank/DDBJ databases">
        <authorList>
            <person name="Chiriac C."/>
            <person name="Salcher M."/>
            <person name="Ghai R."/>
            <person name="Kavagutti S V."/>
        </authorList>
    </citation>
    <scope>NUCLEOTIDE SEQUENCE</scope>
</reference>
<evidence type="ECO:0000256" key="1">
    <source>
        <dbReference type="ARBA" id="ARBA00022723"/>
    </source>
</evidence>
<keyword evidence="3" id="KW-0464">Manganese</keyword>